<gene>
    <name evidence="2" type="ORF">PAERUG_P19_London_7_VIM_2_05_10_05659</name>
</gene>
<evidence type="ECO:0000313" key="3">
    <source>
        <dbReference type="Proteomes" id="UP000045039"/>
    </source>
</evidence>
<evidence type="ECO:0000313" key="2">
    <source>
        <dbReference type="EMBL" id="CRP81777.1"/>
    </source>
</evidence>
<dbReference type="Proteomes" id="UP000045039">
    <property type="component" value="Unassembled WGS sequence"/>
</dbReference>
<comment type="caution">
    <text evidence="2">The sequence shown here is derived from an EMBL/GenBank/DDBJ whole genome shotgun (WGS) entry which is preliminary data.</text>
</comment>
<reference evidence="3" key="1">
    <citation type="submission" date="2015-06" db="EMBL/GenBank/DDBJ databases">
        <authorList>
            <person name="Radhakrishnan Rajesh"/>
            <person name="Underwood Anthony"/>
            <person name="Al-Shahib Ali"/>
        </authorList>
    </citation>
    <scope>NUCLEOTIDE SEQUENCE [LARGE SCALE GENOMIC DNA]</scope>
    <source>
        <strain evidence="3">P19_London_7_VIM_2_05_10</strain>
    </source>
</reference>
<dbReference type="Gene3D" id="1.10.10.2830">
    <property type="match status" value="1"/>
</dbReference>
<feature type="region of interest" description="Disordered" evidence="1">
    <location>
        <begin position="325"/>
        <end position="355"/>
    </location>
</feature>
<dbReference type="AlphaFoldDB" id="A0A9P1VZR2"/>
<feature type="compositionally biased region" description="Basic and acidic residues" evidence="1">
    <location>
        <begin position="337"/>
        <end position="355"/>
    </location>
</feature>
<accession>A0A9P1VZR2</accession>
<dbReference type="EMBL" id="CVVU01000245">
    <property type="protein sequence ID" value="CRP81777.1"/>
    <property type="molecule type" value="Genomic_DNA"/>
</dbReference>
<evidence type="ECO:0000256" key="1">
    <source>
        <dbReference type="SAM" id="MobiDB-lite"/>
    </source>
</evidence>
<dbReference type="SUPFAM" id="SSF109709">
    <property type="entry name" value="KorB DNA-binding domain-like"/>
    <property type="match status" value="1"/>
</dbReference>
<dbReference type="RefSeq" id="WP_003149127.1">
    <property type="nucleotide sequence ID" value="NZ_CAADND010000449.1"/>
</dbReference>
<protein>
    <submittedName>
        <fullName evidence="2">Uncharacterized protein</fullName>
    </submittedName>
</protein>
<name>A0A9P1VZR2_PSEAI</name>
<proteinExistence type="predicted"/>
<organism evidence="2 3">
    <name type="scientific">Pseudomonas aeruginosa</name>
    <dbReference type="NCBI Taxonomy" id="287"/>
    <lineage>
        <taxon>Bacteria</taxon>
        <taxon>Pseudomonadati</taxon>
        <taxon>Pseudomonadota</taxon>
        <taxon>Gammaproteobacteria</taxon>
        <taxon>Pseudomonadales</taxon>
        <taxon>Pseudomonadaceae</taxon>
        <taxon>Pseudomonas</taxon>
    </lineage>
</organism>
<sequence length="355" mass="38712">MDLMQNMLPGAQCSLDLPEDLPPSSFDMDLVPGSIKGAMKAAGATSRDLWYYPHAMLRRIPDFNVRVKDAEYWAHVNGIANSIEKDGYKPSHPLEGYAGKEADGTDVIWVTDGYCRMDAVDILVARKVPLDDLPVVVVPPKTTSMVDLTIGLIRHNSGKRLRPYEEGLVLKRLFNWGWEVSAIADRFDMDVSYVKLLLELVSMPRGIIAMVMAGNVAPTVAIQEYRKHGAETVNVLNHGLAAAQAAAAAAGKPVEKAKYTPKHKPGARWAKVVKSKSEPLYMVVKAVAADPGFKGLAEDTRNSLQELIDSLKAKEEELAQKEAEIQAQLAKANAEGGDGRDPAGDETHQDDDTQA</sequence>